<organism evidence="1">
    <name type="scientific">Siphoviridae sp. cti6K1</name>
    <dbReference type="NCBI Taxonomy" id="2825620"/>
    <lineage>
        <taxon>Viruses</taxon>
        <taxon>Duplodnaviria</taxon>
        <taxon>Heunggongvirae</taxon>
        <taxon>Uroviricota</taxon>
        <taxon>Caudoviricetes</taxon>
    </lineage>
</organism>
<reference evidence="1" key="1">
    <citation type="journal article" date="2021" name="Proc. Natl. Acad. Sci. U.S.A.">
        <title>A Catalog of Tens of Thousands of Viruses from Human Metagenomes Reveals Hidden Associations with Chronic Diseases.</title>
        <authorList>
            <person name="Tisza M.J."/>
            <person name="Buck C.B."/>
        </authorList>
    </citation>
    <scope>NUCLEOTIDE SEQUENCE</scope>
    <source>
        <strain evidence="1">Cti6K1</strain>
    </source>
</reference>
<name>A0A8S5UAK2_9CAUD</name>
<accession>A0A8S5UAK2</accession>
<sequence>MQKKEIDDLNDTIKWFKTVRRNNDMACILPDSPMMKNIIKWLEKLREYENRQEKGEKHDKSVLVIDTPEKCYDCPFGTAYCGELEYVGYCELADCLDYDVILMTEEHYDYESKSRPKWCPLKPLPEKKEYIVPNDNVESQKDIIAVGWNACLREITETSDENKR</sequence>
<proteinExistence type="predicted"/>
<evidence type="ECO:0000313" key="1">
    <source>
        <dbReference type="EMBL" id="DAF91475.1"/>
    </source>
</evidence>
<protein>
    <submittedName>
        <fullName evidence="1">Uncharacterized protein</fullName>
    </submittedName>
</protein>
<dbReference type="EMBL" id="BK016054">
    <property type="protein sequence ID" value="DAF91475.1"/>
    <property type="molecule type" value="Genomic_DNA"/>
</dbReference>